<accession>A0A1U6IG48</accession>
<dbReference type="STRING" id="428990.SAMN06295987_106108"/>
<reference evidence="2" key="1">
    <citation type="submission" date="2017-02" db="EMBL/GenBank/DDBJ databases">
        <authorList>
            <person name="Varghese N."/>
            <person name="Submissions S."/>
        </authorList>
    </citation>
    <scope>NUCLEOTIDE SEQUENCE [LARGE SCALE GENOMIC DNA]</scope>
    <source>
        <strain evidence="2">SM117</strain>
    </source>
</reference>
<dbReference type="EMBL" id="FVZE01000006">
    <property type="protein sequence ID" value="SLK06970.1"/>
    <property type="molecule type" value="Genomic_DNA"/>
</dbReference>
<proteinExistence type="predicted"/>
<dbReference type="RefSeq" id="WP_079731251.1">
    <property type="nucleotide sequence ID" value="NZ_FVZE01000006.1"/>
</dbReference>
<dbReference type="AlphaFoldDB" id="A0A1U6IG48"/>
<protein>
    <submittedName>
        <fullName evidence="1">Uncharacterized protein</fullName>
    </submittedName>
</protein>
<dbReference type="Proteomes" id="UP000190989">
    <property type="component" value="Unassembled WGS sequence"/>
</dbReference>
<keyword evidence="2" id="KW-1185">Reference proteome</keyword>
<organism evidence="1 2">
    <name type="scientific">Novosphingobium mathurense</name>
    <dbReference type="NCBI Taxonomy" id="428990"/>
    <lineage>
        <taxon>Bacteria</taxon>
        <taxon>Pseudomonadati</taxon>
        <taxon>Pseudomonadota</taxon>
        <taxon>Alphaproteobacteria</taxon>
        <taxon>Sphingomonadales</taxon>
        <taxon>Sphingomonadaceae</taxon>
        <taxon>Novosphingobium</taxon>
    </lineage>
</organism>
<gene>
    <name evidence="1" type="ORF">SAMN06295987_106108</name>
</gene>
<sequence length="325" mass="35656">MFHDKALADLRENDEGWTKGQRDLAVLLGQWRARPEASRVLADFERFGEGEALEACPSLAALFESGSGAARELVANFVELGLWGLRSHPLGHLPLRHGVSHAGQTLLLSHWGTATLALVSYEGERLCALPQARAVAFTPLQSWSFVLAGSATADRVRCAAVEDRCAELQIETLALEPGDVIHRDGRRETIQVRGARGCLVKLRLQRFLGGSEPVREFALADGALMHQAASNLHDSRCELAISVLSRMGRRDAVPVISRIVIGSGHEGLRWQAMRELLALDTRAGMILLGQVAASEDDPLAALAQETQRRLLCTWPELERISQWRS</sequence>
<evidence type="ECO:0000313" key="1">
    <source>
        <dbReference type="EMBL" id="SLK06970.1"/>
    </source>
</evidence>
<evidence type="ECO:0000313" key="2">
    <source>
        <dbReference type="Proteomes" id="UP000190989"/>
    </source>
</evidence>
<name>A0A1U6IG48_9SPHN</name>